<sequence length="122" mass="12989">MTSLVRKLAPTLALAAMMLPVTAFAVVEATVDGVNYELGQRGKPEAPGAPIACRDAVKAKLPNAEGFRWTRSTTRRVAEDAYSVVGSIEFVTAAGEARKGDAQCDVMRAPGNTYIVPKIRLP</sequence>
<dbReference type="RefSeq" id="WP_223995518.1">
    <property type="nucleotide sequence ID" value="NZ_CAJZAG010000017.1"/>
</dbReference>
<evidence type="ECO:0000313" key="3">
    <source>
        <dbReference type="Proteomes" id="UP000706525"/>
    </source>
</evidence>
<protein>
    <recommendedName>
        <fullName evidence="4">DUF2880 domain-containing protein</fullName>
    </recommendedName>
</protein>
<proteinExistence type="predicted"/>
<evidence type="ECO:0000313" key="2">
    <source>
        <dbReference type="EMBL" id="CAG9186296.1"/>
    </source>
</evidence>
<comment type="caution">
    <text evidence="2">The sequence shown here is derived from an EMBL/GenBank/DDBJ whole genome shotgun (WGS) entry which is preliminary data.</text>
</comment>
<reference evidence="2 3" key="1">
    <citation type="submission" date="2021-08" db="EMBL/GenBank/DDBJ databases">
        <authorList>
            <person name="Peeters C."/>
        </authorList>
    </citation>
    <scope>NUCLEOTIDE SEQUENCE [LARGE SCALE GENOMIC DNA]</scope>
    <source>
        <strain evidence="2 3">LMG 32289</strain>
    </source>
</reference>
<keyword evidence="3" id="KW-1185">Reference proteome</keyword>
<feature type="chain" id="PRO_5046374183" description="DUF2880 domain-containing protein" evidence="1">
    <location>
        <begin position="26"/>
        <end position="122"/>
    </location>
</feature>
<dbReference type="EMBL" id="CAJZAG010000017">
    <property type="protein sequence ID" value="CAG9186296.1"/>
    <property type="molecule type" value="Genomic_DNA"/>
</dbReference>
<accession>A0ABN7ZQF3</accession>
<keyword evidence="1" id="KW-0732">Signal</keyword>
<gene>
    <name evidence="2" type="ORF">LMG32289_06359</name>
</gene>
<organism evidence="2 3">
    <name type="scientific">Cupriavidus pampae</name>
    <dbReference type="NCBI Taxonomy" id="659251"/>
    <lineage>
        <taxon>Bacteria</taxon>
        <taxon>Pseudomonadati</taxon>
        <taxon>Pseudomonadota</taxon>
        <taxon>Betaproteobacteria</taxon>
        <taxon>Burkholderiales</taxon>
        <taxon>Burkholderiaceae</taxon>
        <taxon>Cupriavidus</taxon>
    </lineage>
</organism>
<dbReference type="Proteomes" id="UP000706525">
    <property type="component" value="Unassembled WGS sequence"/>
</dbReference>
<dbReference type="InterPro" id="IPR021305">
    <property type="entry name" value="DUF2880"/>
</dbReference>
<dbReference type="Pfam" id="PF11082">
    <property type="entry name" value="DUF2880"/>
    <property type="match status" value="1"/>
</dbReference>
<feature type="signal peptide" evidence="1">
    <location>
        <begin position="1"/>
        <end position="25"/>
    </location>
</feature>
<evidence type="ECO:0008006" key="4">
    <source>
        <dbReference type="Google" id="ProtNLM"/>
    </source>
</evidence>
<name>A0ABN7ZQF3_9BURK</name>
<evidence type="ECO:0000256" key="1">
    <source>
        <dbReference type="SAM" id="SignalP"/>
    </source>
</evidence>